<sequence length="837" mass="95233">MTKNDLQTYIQQKRIGYLPVYHSECRGPDHEREYRTHIRVGEINSKHNNKIVYSDWYKNKKTAESCCAIKVLNYLNQQGREDLNNKYQEQKKTRQQQEQEIESPPPQQPQQLTYQTKQSIDSLFSKFISIDKNKIKDELIEKQKNDGNLLSGGFSYLHFNEPTQMEKDNEIERLKRTLGDLQQRVDTMNSIFQDENCNNLTLGQIKTIGMPIIKTLQQGDDGKPMEMNKSKPRDYQCELYRKSMEKDIICCLPTGLGKTLISCLVIKKMKQLNPSKQIVFIVDRIPLVIQQSDVIETETGLKVLSAHGETFKPVQLKQRFDVLVVIGDLFNKLLSNGDLNILSFCLIVIDEAHHIVKEHSFAKLLRDKLNTIPEICHPKILGLTASPAGKKDFFNTLLSLKLISKVSRCEIIKPTNQSIIPYINQKNIKIIPIPTNNLERHSIQILKDLISKYKPNLSNNQELFDSVTSVIDSNTLKGLGVGGGGGGSNSSTQNHNLNKFLSSFFEKINDFINFKMFGSAIPVGLNLKSFLIEEISNIDDVELQSEILAMVHSLPCDEEIADSISKLEIALQILDEKKSDDLKAIIFVKTRDVAKKVYSLLDQLRMGDRFSFIKPNLVVGHGSIGGMSISSQKKAIEEFRSDQCNVIVATSVVEEGFDVPECNIVIRLDPPTTVTANIQSRGRLRNRDSYFYGIVKVDDPREDNIYEFFKNQERYLEEAINFLKTGELPISLKQQNYTTQVNQVDEEMDTNSYFASASALVQEMVIQVKRHTFDFGIAWEHTPDGSGFFNAIATFYINKEAAHSHFKSGQNKKTAKENTCKSILQSGLIYNLIKNLE</sequence>
<dbReference type="Pfam" id="PF00035">
    <property type="entry name" value="dsrm"/>
    <property type="match status" value="1"/>
</dbReference>
<dbReference type="PaxDb" id="44689-DDB0233379"/>
<dbReference type="InterPro" id="IPR014001">
    <property type="entry name" value="Helicase_ATP-bd"/>
</dbReference>
<dbReference type="Reactome" id="R-DDI-5689880">
    <property type="pathway name" value="Ub-specific processing proteases"/>
</dbReference>
<dbReference type="RefSeq" id="XP_001134628.1">
    <property type="nucleotide sequence ID" value="XM_001134628.1"/>
</dbReference>
<feature type="domain" description="Helicase ATP-binding" evidence="3">
    <location>
        <begin position="239"/>
        <end position="405"/>
    </location>
</feature>
<keyword evidence="1" id="KW-0175">Coiled coil</keyword>
<feature type="compositionally biased region" description="Basic and acidic residues" evidence="2">
    <location>
        <begin position="88"/>
        <end position="97"/>
    </location>
</feature>
<reference evidence="5 6" key="1">
    <citation type="journal article" date="2005" name="Nature">
        <title>The genome of the social amoeba Dictyostelium discoideum.</title>
        <authorList>
            <consortium name="The Dictyostelium discoideum Sequencing Consortium"/>
            <person name="Eichinger L."/>
            <person name="Pachebat J.A."/>
            <person name="Glockner G."/>
            <person name="Rajandream M.A."/>
            <person name="Sucgang R."/>
            <person name="Berriman M."/>
            <person name="Song J."/>
            <person name="Olsen R."/>
            <person name="Szafranski K."/>
            <person name="Xu Q."/>
            <person name="Tunggal B."/>
            <person name="Kummerfeld S."/>
            <person name="Madera M."/>
            <person name="Konfortov B.A."/>
            <person name="Rivero F."/>
            <person name="Bankier A.T."/>
            <person name="Lehmann R."/>
            <person name="Hamlin N."/>
            <person name="Davies R."/>
            <person name="Gaudet P."/>
            <person name="Fey P."/>
            <person name="Pilcher K."/>
            <person name="Chen G."/>
            <person name="Saunders D."/>
            <person name="Sodergren E."/>
            <person name="Davis P."/>
            <person name="Kerhornou A."/>
            <person name="Nie X."/>
            <person name="Hall N."/>
            <person name="Anjard C."/>
            <person name="Hemphill L."/>
            <person name="Bason N."/>
            <person name="Farbrother P."/>
            <person name="Desany B."/>
            <person name="Just E."/>
            <person name="Morio T."/>
            <person name="Rost R."/>
            <person name="Churcher C."/>
            <person name="Cooper J."/>
            <person name="Haydock S."/>
            <person name="van Driessche N."/>
            <person name="Cronin A."/>
            <person name="Goodhead I."/>
            <person name="Muzny D."/>
            <person name="Mourier T."/>
            <person name="Pain A."/>
            <person name="Lu M."/>
            <person name="Harper D."/>
            <person name="Lindsay R."/>
            <person name="Hauser H."/>
            <person name="James K."/>
            <person name="Quiles M."/>
            <person name="Madan Babu M."/>
            <person name="Saito T."/>
            <person name="Buchrieser C."/>
            <person name="Wardroper A."/>
            <person name="Felder M."/>
            <person name="Thangavelu M."/>
            <person name="Johnson D."/>
            <person name="Knights A."/>
            <person name="Loulseged H."/>
            <person name="Mungall K."/>
            <person name="Oliver K."/>
            <person name="Price C."/>
            <person name="Quail M.A."/>
            <person name="Urushihara H."/>
            <person name="Hernandez J."/>
            <person name="Rabbinowitsch E."/>
            <person name="Steffen D."/>
            <person name="Sanders M."/>
            <person name="Ma J."/>
            <person name="Kohara Y."/>
            <person name="Sharp S."/>
            <person name="Simmonds M."/>
            <person name="Spiegler S."/>
            <person name="Tivey A."/>
            <person name="Sugano S."/>
            <person name="White B."/>
            <person name="Walker D."/>
            <person name="Woodward J."/>
            <person name="Winckler T."/>
            <person name="Tanaka Y."/>
            <person name="Shaulsky G."/>
            <person name="Schleicher M."/>
            <person name="Weinstock G."/>
            <person name="Rosenthal A."/>
            <person name="Cox E.C."/>
            <person name="Chisholm R.L."/>
            <person name="Gibbs R."/>
            <person name="Loomis W.F."/>
            <person name="Platzer M."/>
            <person name="Kay R.R."/>
            <person name="Williams J."/>
            <person name="Dear P.H."/>
            <person name="Noegel A.A."/>
            <person name="Barrell B."/>
            <person name="Kuspa A."/>
        </authorList>
    </citation>
    <scope>NUCLEOTIDE SEQUENCE [LARGE SCALE GENOMIC DNA]</scope>
    <source>
        <strain evidence="5 6">AX4</strain>
    </source>
</reference>
<dbReference type="STRING" id="44689.Q86L44"/>
<dbReference type="GO" id="GO:0005524">
    <property type="term" value="F:ATP binding"/>
    <property type="evidence" value="ECO:0007669"/>
    <property type="project" value="InterPro"/>
</dbReference>
<dbReference type="Pfam" id="PF04851">
    <property type="entry name" value="ResIII"/>
    <property type="match status" value="1"/>
</dbReference>
<dbReference type="KEGG" id="ddi:DDB_G0294407"/>
<proteinExistence type="predicted"/>
<organism evidence="5 6">
    <name type="scientific">Dictyostelium discoideum</name>
    <name type="common">Social amoeba</name>
    <dbReference type="NCBI Taxonomy" id="44689"/>
    <lineage>
        <taxon>Eukaryota</taxon>
        <taxon>Amoebozoa</taxon>
        <taxon>Evosea</taxon>
        <taxon>Eumycetozoa</taxon>
        <taxon>Dictyostelia</taxon>
        <taxon>Dictyosteliales</taxon>
        <taxon>Dictyosteliaceae</taxon>
        <taxon>Dictyostelium</taxon>
    </lineage>
</organism>
<feature type="domain" description="Helicase C-terminal" evidence="4">
    <location>
        <begin position="566"/>
        <end position="724"/>
    </location>
</feature>
<dbReference type="GO" id="GO:0031149">
    <property type="term" value="P:sorocarp stalk cell differentiation"/>
    <property type="evidence" value="ECO:0000315"/>
    <property type="project" value="dictyBase"/>
</dbReference>
<gene>
    <name evidence="5" type="primary">helF</name>
    <name evidence="5" type="ORF">DDB_G0294407</name>
</gene>
<dbReference type="InterPro" id="IPR051363">
    <property type="entry name" value="RLR_Helicase"/>
</dbReference>
<dbReference type="PhylomeDB" id="Q86L44"/>
<dbReference type="SMR" id="Q86L44"/>
<dbReference type="SMART" id="SM00358">
    <property type="entry name" value="DSRM"/>
    <property type="match status" value="1"/>
</dbReference>
<dbReference type="dictyBase" id="DDB_G0294407">
    <property type="gene designation" value="helF"/>
</dbReference>
<dbReference type="GO" id="GO:1900369">
    <property type="term" value="P:negative regulation of post-transcriptional gene silencing by regulatory ncRNA"/>
    <property type="evidence" value="ECO:0000315"/>
    <property type="project" value="dictyBase"/>
</dbReference>
<dbReference type="Reactome" id="R-DDI-936440">
    <property type="pathway name" value="Negative regulators of DDX58/IFIH1 signaling"/>
</dbReference>
<dbReference type="GO" id="GO:0003677">
    <property type="term" value="F:DNA binding"/>
    <property type="evidence" value="ECO:0007669"/>
    <property type="project" value="InterPro"/>
</dbReference>
<dbReference type="InterPro" id="IPR014720">
    <property type="entry name" value="dsRBD_dom"/>
</dbReference>
<dbReference type="GO" id="GO:0005634">
    <property type="term" value="C:nucleus"/>
    <property type="evidence" value="ECO:0000314"/>
    <property type="project" value="dictyBase"/>
</dbReference>
<dbReference type="PANTHER" id="PTHR14074:SF16">
    <property type="entry name" value="ANTIVIRAL INNATE IMMUNE RESPONSE RECEPTOR RIG-I"/>
    <property type="match status" value="1"/>
</dbReference>
<dbReference type="SMART" id="SM00487">
    <property type="entry name" value="DEXDc"/>
    <property type="match status" value="1"/>
</dbReference>
<dbReference type="GeneID" id="8618629"/>
<accession>Q86L44</accession>
<dbReference type="HOGENOM" id="CLU_339623_0_0_1"/>
<name>Q86L44_DICDI</name>
<dbReference type="SMART" id="SM00490">
    <property type="entry name" value="HELICc"/>
    <property type="match status" value="1"/>
</dbReference>
<dbReference type="Proteomes" id="UP000002195">
    <property type="component" value="Unassembled WGS sequence"/>
</dbReference>
<comment type="caution">
    <text evidence="5">The sequence shown here is derived from an EMBL/GenBank/DDBJ whole genome shotgun (WGS) entry which is preliminary data.</text>
</comment>
<evidence type="ECO:0000259" key="4">
    <source>
        <dbReference type="PROSITE" id="PS51194"/>
    </source>
</evidence>
<dbReference type="InterPro" id="IPR027417">
    <property type="entry name" value="P-loop_NTPase"/>
</dbReference>
<dbReference type="GO" id="GO:0005737">
    <property type="term" value="C:cytoplasm"/>
    <property type="evidence" value="ECO:0000318"/>
    <property type="project" value="GO_Central"/>
</dbReference>
<dbReference type="InParanoid" id="Q86L44"/>
<dbReference type="VEuPathDB" id="AmoebaDB:DDB_G0294407"/>
<feature type="coiled-coil region" evidence="1">
    <location>
        <begin position="164"/>
        <end position="191"/>
    </location>
</feature>
<dbReference type="GO" id="GO:0016787">
    <property type="term" value="F:hydrolase activity"/>
    <property type="evidence" value="ECO:0007669"/>
    <property type="project" value="InterPro"/>
</dbReference>
<feature type="region of interest" description="Disordered" evidence="2">
    <location>
        <begin position="88"/>
        <end position="112"/>
    </location>
</feature>
<dbReference type="Gene3D" id="3.30.160.20">
    <property type="match status" value="1"/>
</dbReference>
<accession>Q1ZXM3</accession>
<dbReference type="Pfam" id="PF00271">
    <property type="entry name" value="Helicase_C"/>
    <property type="match status" value="1"/>
</dbReference>
<dbReference type="AlphaFoldDB" id="Q86L44"/>
<dbReference type="PANTHER" id="PTHR14074">
    <property type="entry name" value="HELICASE WITH DEATH DOMAIN-RELATED"/>
    <property type="match status" value="1"/>
</dbReference>
<dbReference type="PROSITE" id="PS51194">
    <property type="entry name" value="HELICASE_CTER"/>
    <property type="match status" value="1"/>
</dbReference>
<dbReference type="eggNOG" id="KOG0701">
    <property type="taxonomic scope" value="Eukaryota"/>
</dbReference>
<evidence type="ECO:0000313" key="5">
    <source>
        <dbReference type="EMBL" id="EAS66962.1"/>
    </source>
</evidence>
<dbReference type="Gene3D" id="3.40.50.300">
    <property type="entry name" value="P-loop containing nucleotide triphosphate hydrolases"/>
    <property type="match status" value="2"/>
</dbReference>
<dbReference type="InterPro" id="IPR006935">
    <property type="entry name" value="Helicase/UvrB_N"/>
</dbReference>
<dbReference type="Reactome" id="R-DDI-1169408">
    <property type="pathway name" value="ISG15 antiviral mechanism"/>
</dbReference>
<dbReference type="OMA" id="QFERNIT"/>
<dbReference type="EMBL" id="AAFI02000008">
    <property type="protein sequence ID" value="EAS66962.1"/>
    <property type="molecule type" value="Genomic_DNA"/>
</dbReference>
<dbReference type="InterPro" id="IPR001650">
    <property type="entry name" value="Helicase_C-like"/>
</dbReference>
<evidence type="ECO:0000259" key="3">
    <source>
        <dbReference type="PROSITE" id="PS51192"/>
    </source>
</evidence>
<dbReference type="Reactome" id="R-DDI-9909505">
    <property type="pathway name" value="Modulation of host responses by IFN-stimulated genes"/>
</dbReference>
<protein>
    <recommendedName>
        <fullName evidence="7">RNA helicase</fullName>
    </recommendedName>
</protein>
<evidence type="ECO:0000256" key="2">
    <source>
        <dbReference type="SAM" id="MobiDB-lite"/>
    </source>
</evidence>
<dbReference type="PROSITE" id="PS51192">
    <property type="entry name" value="HELICASE_ATP_BIND_1"/>
    <property type="match status" value="1"/>
</dbReference>
<evidence type="ECO:0000313" key="6">
    <source>
        <dbReference type="Proteomes" id="UP000002195"/>
    </source>
</evidence>
<evidence type="ECO:0000256" key="1">
    <source>
        <dbReference type="SAM" id="Coils"/>
    </source>
</evidence>
<dbReference type="FunCoup" id="Q86L44">
    <property type="interactions" value="82"/>
</dbReference>
<dbReference type="SUPFAM" id="SSF52540">
    <property type="entry name" value="P-loop containing nucleoside triphosphate hydrolases"/>
    <property type="match status" value="2"/>
</dbReference>
<evidence type="ECO:0008006" key="7">
    <source>
        <dbReference type="Google" id="ProtNLM"/>
    </source>
</evidence>
<keyword evidence="6" id="KW-1185">Reference proteome</keyword>